<proteinExistence type="predicted"/>
<evidence type="ECO:0000313" key="2">
    <source>
        <dbReference type="Proteomes" id="UP000431401"/>
    </source>
</evidence>
<gene>
    <name evidence="1" type="ORF">NRB56_18710</name>
</gene>
<reference evidence="1 2" key="1">
    <citation type="submission" date="2019-10" db="EMBL/GenBank/DDBJ databases">
        <title>Nocardia macrotermitis sp. nov. and Nocardia aurantia sp. nov., isolated from the gut of fungus growing-termite Macrotermes natalensis.</title>
        <authorList>
            <person name="Benndorf R."/>
            <person name="Schwitalla J."/>
            <person name="Martin K."/>
            <person name="De Beer W."/>
            <person name="Kaster A.-K."/>
            <person name="Vollmers J."/>
            <person name="Poulsen M."/>
            <person name="Beemelmanns C."/>
        </authorList>
    </citation>
    <scope>NUCLEOTIDE SEQUENCE [LARGE SCALE GENOMIC DNA]</scope>
    <source>
        <strain evidence="1 2">RB56</strain>
    </source>
</reference>
<protein>
    <submittedName>
        <fullName evidence="1">Uncharacterized protein</fullName>
    </submittedName>
</protein>
<organism evidence="1 2">
    <name type="scientific">Nocardia aurantia</name>
    <dbReference type="NCBI Taxonomy" id="2585199"/>
    <lineage>
        <taxon>Bacteria</taxon>
        <taxon>Bacillati</taxon>
        <taxon>Actinomycetota</taxon>
        <taxon>Actinomycetes</taxon>
        <taxon>Mycobacteriales</taxon>
        <taxon>Nocardiaceae</taxon>
        <taxon>Nocardia</taxon>
    </lineage>
</organism>
<dbReference type="RefSeq" id="WP_153340522.1">
    <property type="nucleotide sequence ID" value="NZ_WEGI01000004.1"/>
</dbReference>
<accession>A0A7K0DKW3</accession>
<dbReference type="OrthoDB" id="9931236at2"/>
<dbReference type="EMBL" id="WEGI01000004">
    <property type="protein sequence ID" value="MQY26308.1"/>
    <property type="molecule type" value="Genomic_DNA"/>
</dbReference>
<evidence type="ECO:0000313" key="1">
    <source>
        <dbReference type="EMBL" id="MQY26308.1"/>
    </source>
</evidence>
<keyword evidence="2" id="KW-1185">Reference proteome</keyword>
<dbReference type="Proteomes" id="UP000431401">
    <property type="component" value="Unassembled WGS sequence"/>
</dbReference>
<dbReference type="AlphaFoldDB" id="A0A7K0DKW3"/>
<sequence>MSASGHATPAELLDAVYYASTVITIGPDPDRPGHMRVQSFHSDDDLVPARVTAAKLREAAEDLERGAL</sequence>
<comment type="caution">
    <text evidence="1">The sequence shown here is derived from an EMBL/GenBank/DDBJ whole genome shotgun (WGS) entry which is preliminary data.</text>
</comment>
<name>A0A7K0DKW3_9NOCA</name>